<feature type="transmembrane region" description="Helical" evidence="1">
    <location>
        <begin position="20"/>
        <end position="42"/>
    </location>
</feature>
<dbReference type="GO" id="GO:0008962">
    <property type="term" value="F:phosphatidylglycerophosphatase activity"/>
    <property type="evidence" value="ECO:0007669"/>
    <property type="project" value="InterPro"/>
</dbReference>
<dbReference type="PIRSF" id="PIRSF006162">
    <property type="entry name" value="PgpA"/>
    <property type="match status" value="1"/>
</dbReference>
<dbReference type="PANTHER" id="PTHR36305:SF1">
    <property type="entry name" value="PHOSPHATIDYLGLYCEROPHOSPHATASE A"/>
    <property type="match status" value="1"/>
</dbReference>
<feature type="domain" description="YutG/PgpA" evidence="2">
    <location>
        <begin position="1"/>
        <end position="128"/>
    </location>
</feature>
<keyword evidence="1" id="KW-0812">Transmembrane</keyword>
<protein>
    <submittedName>
        <fullName evidence="3">Phosphatidylglycerophosphatase A</fullName>
    </submittedName>
</protein>
<dbReference type="GO" id="GO:0006655">
    <property type="term" value="P:phosphatidylglycerol biosynthetic process"/>
    <property type="evidence" value="ECO:0007669"/>
    <property type="project" value="UniProtKB-UniPathway"/>
</dbReference>
<gene>
    <name evidence="3" type="primary">pgpA</name>
    <name evidence="3" type="ORF">OMM_07188</name>
</gene>
<dbReference type="CDD" id="cd06971">
    <property type="entry name" value="PgpA"/>
    <property type="match status" value="1"/>
</dbReference>
<dbReference type="Proteomes" id="UP000189670">
    <property type="component" value="Unassembled WGS sequence"/>
</dbReference>
<accession>A0A1V1PDP7</accession>
<dbReference type="EMBL" id="ATBP01000093">
    <property type="protein sequence ID" value="ETR73032.1"/>
    <property type="molecule type" value="Genomic_DNA"/>
</dbReference>
<evidence type="ECO:0000259" key="2">
    <source>
        <dbReference type="Pfam" id="PF04608"/>
    </source>
</evidence>
<feature type="transmembrane region" description="Helical" evidence="1">
    <location>
        <begin position="63"/>
        <end position="87"/>
    </location>
</feature>
<dbReference type="AlphaFoldDB" id="A0A1V1PDP7"/>
<comment type="caution">
    <text evidence="3">The sequence shown here is derived from an EMBL/GenBank/DDBJ whole genome shotgun (WGS) entry which is preliminary data.</text>
</comment>
<keyword evidence="1" id="KW-1133">Transmembrane helix</keyword>
<dbReference type="UniPathway" id="UPA00084">
    <property type="reaction ID" value="UER00504"/>
</dbReference>
<name>A0A1V1PDP7_9BACT</name>
<proteinExistence type="predicted"/>
<evidence type="ECO:0000313" key="3">
    <source>
        <dbReference type="EMBL" id="ETR73032.1"/>
    </source>
</evidence>
<organism evidence="3 4">
    <name type="scientific">Candidatus Magnetoglobus multicellularis str. Araruama</name>
    <dbReference type="NCBI Taxonomy" id="890399"/>
    <lineage>
        <taxon>Bacteria</taxon>
        <taxon>Pseudomonadati</taxon>
        <taxon>Thermodesulfobacteriota</taxon>
        <taxon>Desulfobacteria</taxon>
        <taxon>Desulfobacterales</taxon>
        <taxon>Desulfobacteraceae</taxon>
        <taxon>Candidatus Magnetoglobus</taxon>
    </lineage>
</organism>
<dbReference type="InterPro" id="IPR007686">
    <property type="entry name" value="YutG/PgpA"/>
</dbReference>
<dbReference type="InterPro" id="IPR036681">
    <property type="entry name" value="PgpA-like_sf"/>
</dbReference>
<evidence type="ECO:0000313" key="4">
    <source>
        <dbReference type="Proteomes" id="UP000189670"/>
    </source>
</evidence>
<keyword evidence="1" id="KW-0472">Membrane</keyword>
<reference evidence="4" key="1">
    <citation type="submission" date="2012-11" db="EMBL/GenBank/DDBJ databases">
        <authorList>
            <person name="Lucero-Rivera Y.E."/>
            <person name="Tovar-Ramirez D."/>
        </authorList>
    </citation>
    <scope>NUCLEOTIDE SEQUENCE [LARGE SCALE GENOMIC DNA]</scope>
    <source>
        <strain evidence="4">Araruama</strain>
    </source>
</reference>
<dbReference type="InterPro" id="IPR026037">
    <property type="entry name" value="PgpA"/>
</dbReference>
<dbReference type="SUPFAM" id="SSF101307">
    <property type="entry name" value="YutG-like"/>
    <property type="match status" value="1"/>
</dbReference>
<dbReference type="Pfam" id="PF04608">
    <property type="entry name" value="PgpA"/>
    <property type="match status" value="1"/>
</dbReference>
<evidence type="ECO:0000256" key="1">
    <source>
        <dbReference type="SAM" id="Phobius"/>
    </source>
</evidence>
<dbReference type="PANTHER" id="PTHR36305">
    <property type="entry name" value="PHOSPHATIDYLGLYCEROPHOSPHATASE A"/>
    <property type="match status" value="1"/>
</dbReference>
<sequence>MPFAPGTWGTLVGLPLCYVLSFMSWPFQFMILIAFMPIAAWICGSGEIYLETKDPGAIVIDEIAGIMVTLAFLPFNYITVIAGFLLFRCFDIIKPFPISKAETYFQGGTAVLMDDIIAGLIARLILEILLRFV</sequence>